<feature type="compositionally biased region" description="Basic and acidic residues" evidence="1">
    <location>
        <begin position="214"/>
        <end position="235"/>
    </location>
</feature>
<evidence type="ECO:0000313" key="4">
    <source>
        <dbReference type="Proteomes" id="UP000626109"/>
    </source>
</evidence>
<dbReference type="EMBL" id="CAJNNV010028640">
    <property type="protein sequence ID" value="CAE8625319.1"/>
    <property type="molecule type" value="Genomic_DNA"/>
</dbReference>
<evidence type="ECO:0000313" key="5">
    <source>
        <dbReference type="Proteomes" id="UP000654075"/>
    </source>
</evidence>
<evidence type="ECO:0000313" key="2">
    <source>
        <dbReference type="EMBL" id="CAE8625319.1"/>
    </source>
</evidence>
<name>A0A813JFX7_POLGL</name>
<reference evidence="3" key="1">
    <citation type="submission" date="2021-02" db="EMBL/GenBank/DDBJ databases">
        <authorList>
            <person name="Dougan E. K."/>
            <person name="Rhodes N."/>
            <person name="Thang M."/>
            <person name="Chan C."/>
        </authorList>
    </citation>
    <scope>NUCLEOTIDE SEQUENCE</scope>
</reference>
<feature type="compositionally biased region" description="Low complexity" evidence="1">
    <location>
        <begin position="8"/>
        <end position="18"/>
    </location>
</feature>
<evidence type="ECO:0000256" key="1">
    <source>
        <dbReference type="SAM" id="MobiDB-lite"/>
    </source>
</evidence>
<gene>
    <name evidence="2" type="ORF">PGLA1383_LOCUS42323</name>
    <name evidence="3" type="ORF">PGLA2088_LOCUS19498</name>
</gene>
<feature type="region of interest" description="Disordered" evidence="1">
    <location>
        <begin position="1"/>
        <end position="20"/>
    </location>
</feature>
<feature type="region of interest" description="Disordered" evidence="1">
    <location>
        <begin position="179"/>
        <end position="236"/>
    </location>
</feature>
<dbReference type="Proteomes" id="UP000626109">
    <property type="component" value="Unassembled WGS sequence"/>
</dbReference>
<dbReference type="AlphaFoldDB" id="A0A813JFX7"/>
<keyword evidence="5" id="KW-1185">Reference proteome</keyword>
<sequence length="595" mass="65490">MPADALRPVAAPPSSSAANLDEWKSHPRLQKHLRRFLGSPDQGRVLSRYHRQVQQMGREELLRVAVHVGAWVALLPLEQAVSRPGDKEIAGEPSPVQLLAHILRLRGRANITAWLQGVLHLVALRLQEVRKIAELGRNVTHWTELRRSMPKAVWRNLRTQLPSIPESRSLPVTGAVKSQLCEGSSGRAVGKRKTPLLDPQITPHGADDATDPDPAARGEAQDRRNSPHPENRDSGQDIAEAGQGQVVNSHQDRDIFEAATSDDKVLRRFQRDGMAFSNAGLEERAFRIASLEQRLVALVVAESWDRLCALLREAAAALSGPRLAAALPQGESAMPEEAKERLQGNLQGRLRKLICNGLGYLDLSDSGTAALLEPGLSFMGRLVDKFAEAHARSVEEALAGKQWARLQHLLSGSQECVSQLRDEHFSSEPFEDGQEEVTLAKSMGIGRADVGLRGPTTKGGVYTPNQRIQSLALVRKTSSSVVLTCNRCGDKLTSSWLFERRPGLFLTLTPQHGHNKCGGQYTSVDEVPCKKDFITDIDICEHGCQRAKCYRCGGHQICKHQKQRHSCKLCKAAGLVKPRNNENKAQATHHRPVAT</sequence>
<dbReference type="EMBL" id="CAJNNW010025129">
    <property type="protein sequence ID" value="CAE8675693.1"/>
    <property type="molecule type" value="Genomic_DNA"/>
</dbReference>
<protein>
    <submittedName>
        <fullName evidence="3">Uncharacterized protein</fullName>
    </submittedName>
</protein>
<organism evidence="3 4">
    <name type="scientific">Polarella glacialis</name>
    <name type="common">Dinoflagellate</name>
    <dbReference type="NCBI Taxonomy" id="89957"/>
    <lineage>
        <taxon>Eukaryota</taxon>
        <taxon>Sar</taxon>
        <taxon>Alveolata</taxon>
        <taxon>Dinophyceae</taxon>
        <taxon>Suessiales</taxon>
        <taxon>Suessiaceae</taxon>
        <taxon>Polarella</taxon>
    </lineage>
</organism>
<dbReference type="Proteomes" id="UP000654075">
    <property type="component" value="Unassembled WGS sequence"/>
</dbReference>
<comment type="caution">
    <text evidence="3">The sequence shown here is derived from an EMBL/GenBank/DDBJ whole genome shotgun (WGS) entry which is preliminary data.</text>
</comment>
<evidence type="ECO:0000313" key="3">
    <source>
        <dbReference type="EMBL" id="CAE8675693.1"/>
    </source>
</evidence>
<proteinExistence type="predicted"/>
<dbReference type="OrthoDB" id="2163142at2759"/>
<accession>A0A813JFX7</accession>